<dbReference type="EMBL" id="FWFS01000008">
    <property type="protein sequence ID" value="SLN51277.1"/>
    <property type="molecule type" value="Genomic_DNA"/>
</dbReference>
<dbReference type="GO" id="GO:0055085">
    <property type="term" value="P:transmembrane transport"/>
    <property type="evidence" value="ECO:0007669"/>
    <property type="project" value="InterPro"/>
</dbReference>
<dbReference type="Gene3D" id="3.40.190.170">
    <property type="entry name" value="Bacterial extracellular solute-binding protein, family 7"/>
    <property type="match status" value="1"/>
</dbReference>
<dbReference type="PANTHER" id="PTHR33376:SF15">
    <property type="entry name" value="BLL6794 PROTEIN"/>
    <property type="match status" value="1"/>
</dbReference>
<evidence type="ECO:0000313" key="5">
    <source>
        <dbReference type="EMBL" id="SLN51277.1"/>
    </source>
</evidence>
<keyword evidence="6" id="KW-1185">Reference proteome</keyword>
<dbReference type="GO" id="GO:0042597">
    <property type="term" value="C:periplasmic space"/>
    <property type="evidence" value="ECO:0007669"/>
    <property type="project" value="UniProtKB-SubCell"/>
</dbReference>
<organism evidence="5 6">
    <name type="scientific">Aquimixticola soesokkakensis</name>
    <dbReference type="NCBI Taxonomy" id="1519096"/>
    <lineage>
        <taxon>Bacteria</taxon>
        <taxon>Pseudomonadati</taxon>
        <taxon>Pseudomonadota</taxon>
        <taxon>Alphaproteobacteria</taxon>
        <taxon>Rhodobacterales</taxon>
        <taxon>Paracoccaceae</taxon>
        <taxon>Aquimixticola</taxon>
    </lineage>
</organism>
<dbReference type="AlphaFoldDB" id="A0A1Y5SYJ0"/>
<feature type="signal peptide" evidence="4">
    <location>
        <begin position="1"/>
        <end position="20"/>
    </location>
</feature>
<dbReference type="InterPro" id="IPR038404">
    <property type="entry name" value="TRAP_DctP_sf"/>
</dbReference>
<gene>
    <name evidence="5" type="ORF">AQS8620_02199</name>
</gene>
<evidence type="ECO:0000256" key="3">
    <source>
        <dbReference type="ARBA" id="ARBA00022764"/>
    </source>
</evidence>
<dbReference type="NCBIfam" id="NF037995">
    <property type="entry name" value="TRAP_S1"/>
    <property type="match status" value="1"/>
</dbReference>
<name>A0A1Y5SYJ0_9RHOB</name>
<evidence type="ECO:0000256" key="1">
    <source>
        <dbReference type="ARBA" id="ARBA00004418"/>
    </source>
</evidence>
<keyword evidence="3" id="KW-0574">Periplasm</keyword>
<feature type="chain" id="PRO_5013255262" evidence="4">
    <location>
        <begin position="21"/>
        <end position="333"/>
    </location>
</feature>
<proteinExistence type="predicted"/>
<reference evidence="5 6" key="1">
    <citation type="submission" date="2017-03" db="EMBL/GenBank/DDBJ databases">
        <authorList>
            <person name="Afonso C.L."/>
            <person name="Miller P.J."/>
            <person name="Scott M.A."/>
            <person name="Spackman E."/>
            <person name="Goraichik I."/>
            <person name="Dimitrov K.M."/>
            <person name="Suarez D.L."/>
            <person name="Swayne D.E."/>
        </authorList>
    </citation>
    <scope>NUCLEOTIDE SEQUENCE [LARGE SCALE GENOMIC DNA]</scope>
    <source>
        <strain evidence="5 6">CECT 8620</strain>
    </source>
</reference>
<dbReference type="CDD" id="cd13665">
    <property type="entry name" value="PBP2_TRAP_Dctp3_4"/>
    <property type="match status" value="1"/>
</dbReference>
<dbReference type="Pfam" id="PF03480">
    <property type="entry name" value="DctP"/>
    <property type="match status" value="1"/>
</dbReference>
<sequence>MKHLTCAAVALTLATCATLAAPVAAETLKISSYLPPKHAFTLAVEAWGQELSQKTNGDITVEVFPAGQLGPVNRQFDLVTAGAADAAIVLHSATPGRFAMSELAGLPLSHPAAGDLSTISSERLTALAPDYLADEHAGTKIIWMAVTPPLKINLAKVNPDSLEALKGLRIRSAGQVFQSVLETLGASPLPVPPAEVAEGLAKGIVDGAMFPFEADMAFDLGPELDYSLEPGVASATFAFVMSEKTYDGLSPETRAVIDAMSGPARGAAFGAEWDKGENAGRAYLGENDVTIVTLSEAEQDKLQGMVAPIIDAQIAAVGKDNPDAQAFYDAYTQ</sequence>
<keyword evidence="2 4" id="KW-0732">Signal</keyword>
<comment type="subcellular location">
    <subcellularLocation>
        <location evidence="1">Periplasm</location>
    </subcellularLocation>
</comment>
<evidence type="ECO:0000256" key="4">
    <source>
        <dbReference type="SAM" id="SignalP"/>
    </source>
</evidence>
<dbReference type="OrthoDB" id="7822595at2"/>
<dbReference type="Proteomes" id="UP000193862">
    <property type="component" value="Unassembled WGS sequence"/>
</dbReference>
<evidence type="ECO:0000313" key="6">
    <source>
        <dbReference type="Proteomes" id="UP000193862"/>
    </source>
</evidence>
<evidence type="ECO:0000256" key="2">
    <source>
        <dbReference type="ARBA" id="ARBA00022729"/>
    </source>
</evidence>
<dbReference type="PANTHER" id="PTHR33376">
    <property type="match status" value="1"/>
</dbReference>
<dbReference type="RefSeq" id="WP_085836933.1">
    <property type="nucleotide sequence ID" value="NZ_FWFS01000008.1"/>
</dbReference>
<protein>
    <submittedName>
        <fullName evidence="5">Bacterial extracellular solute-binding protein, family 7</fullName>
    </submittedName>
</protein>
<accession>A0A1Y5SYJ0</accession>
<dbReference type="InterPro" id="IPR018389">
    <property type="entry name" value="DctP_fam"/>
</dbReference>